<accession>A0A8S5V2Q6</accession>
<name>A0A8S5V2Q6_9CAUD</name>
<evidence type="ECO:0000313" key="1">
    <source>
        <dbReference type="EMBL" id="DAG01009.1"/>
    </source>
</evidence>
<dbReference type="EMBL" id="BK016185">
    <property type="protein sequence ID" value="DAG01009.1"/>
    <property type="molecule type" value="Genomic_DNA"/>
</dbReference>
<protein>
    <submittedName>
        <fullName evidence="1">Uncharacterized protein</fullName>
    </submittedName>
</protein>
<reference evidence="1" key="1">
    <citation type="journal article" date="2021" name="Proc. Natl. Acad. Sci. U.S.A.">
        <title>A Catalog of Tens of Thousands of Viruses from Human Metagenomes Reveals Hidden Associations with Chronic Diseases.</title>
        <authorList>
            <person name="Tisza M.J."/>
            <person name="Buck C.B."/>
        </authorList>
    </citation>
    <scope>NUCLEOTIDE SEQUENCE</scope>
    <source>
        <strain evidence="1">Ct0Bp21</strain>
    </source>
</reference>
<organism evidence="1">
    <name type="scientific">Siphoviridae sp. ct0Bp21</name>
    <dbReference type="NCBI Taxonomy" id="2825291"/>
    <lineage>
        <taxon>Viruses</taxon>
        <taxon>Duplodnaviria</taxon>
        <taxon>Heunggongvirae</taxon>
        <taxon>Uroviricota</taxon>
        <taxon>Caudoviricetes</taxon>
    </lineage>
</organism>
<sequence length="46" mass="5307">MVIICKPSVNLSFKRKRFIQYSNKIPVFILAVSKTGALARTRFSYN</sequence>
<proteinExistence type="predicted"/>